<evidence type="ECO:0000313" key="1">
    <source>
        <dbReference type="EMBL" id="GEL92265.1"/>
    </source>
</evidence>
<evidence type="ECO:0000313" key="4">
    <source>
        <dbReference type="Proteomes" id="UP000321830"/>
    </source>
</evidence>
<dbReference type="EMBL" id="BJWF01000018">
    <property type="protein sequence ID" value="GEL92265.1"/>
    <property type="molecule type" value="Genomic_DNA"/>
</dbReference>
<proteinExistence type="predicted"/>
<sequence>MKLEIGITVSAPAVSEEYVVGTVTNILTNVVIVEADVKHYVVTKKVLKEQGYMIEEEVDTPLQPLEIEI</sequence>
<evidence type="ECO:0000313" key="2">
    <source>
        <dbReference type="EMBL" id="OQO70420.1"/>
    </source>
</evidence>
<reference evidence="2 3" key="1">
    <citation type="journal article" date="2017" name="BMC Microbiol.">
        <title>Comparative genomics of Enterococcus spp. isolated from bovine feces.</title>
        <authorList>
            <person name="Beukers A.G."/>
            <person name="Zaheer R."/>
            <person name="Goji N."/>
            <person name="Amoako K.K."/>
            <person name="Chaves A.V."/>
            <person name="Ward M.P."/>
            <person name="McAllister T.A."/>
        </authorList>
    </citation>
    <scope>NUCLEOTIDE SEQUENCE [LARGE SCALE GENOMIC DNA]</scope>
    <source>
        <strain evidence="2 3">F1129D 143</strain>
    </source>
</reference>
<gene>
    <name evidence="2" type="ORF">BH747_06910</name>
    <name evidence="1" type="ORF">EVI01_16020</name>
</gene>
<dbReference type="Proteomes" id="UP000192477">
    <property type="component" value="Unassembled WGS sequence"/>
</dbReference>
<evidence type="ECO:0000313" key="3">
    <source>
        <dbReference type="Proteomes" id="UP000192477"/>
    </source>
</evidence>
<name>A0A1V8YCU1_9ENTE</name>
<organism evidence="2 3">
    <name type="scientific">Enterococcus villorum</name>
    <dbReference type="NCBI Taxonomy" id="112904"/>
    <lineage>
        <taxon>Bacteria</taxon>
        <taxon>Bacillati</taxon>
        <taxon>Bacillota</taxon>
        <taxon>Bacilli</taxon>
        <taxon>Lactobacillales</taxon>
        <taxon>Enterococcaceae</taxon>
        <taxon>Enterococcus</taxon>
    </lineage>
</organism>
<evidence type="ECO:0008006" key="5">
    <source>
        <dbReference type="Google" id="ProtNLM"/>
    </source>
</evidence>
<dbReference type="OrthoDB" id="2194553at2"/>
<protein>
    <recommendedName>
        <fullName evidence="5">DUF2187 domain-containing protein</fullName>
    </recommendedName>
</protein>
<reference evidence="1 4" key="2">
    <citation type="submission" date="2019-07" db="EMBL/GenBank/DDBJ databases">
        <title>Whole genome shotgun sequence of Enterococcus villorum NBRC 100699.</title>
        <authorList>
            <person name="Hosoyama A."/>
            <person name="Uohara A."/>
            <person name="Ohji S."/>
            <person name="Ichikawa N."/>
        </authorList>
    </citation>
    <scope>NUCLEOTIDE SEQUENCE [LARGE SCALE GENOMIC DNA]</scope>
    <source>
        <strain evidence="1 4">NBRC 100699</strain>
    </source>
</reference>
<dbReference type="AlphaFoldDB" id="A0A1V8YCU1"/>
<accession>A0A1V8YCU1</accession>
<dbReference type="EMBL" id="MJEA01000005">
    <property type="protein sequence ID" value="OQO70420.1"/>
    <property type="molecule type" value="Genomic_DNA"/>
</dbReference>
<dbReference type="Proteomes" id="UP000321830">
    <property type="component" value="Unassembled WGS sequence"/>
</dbReference>
<comment type="caution">
    <text evidence="2">The sequence shown here is derived from an EMBL/GenBank/DDBJ whole genome shotgun (WGS) entry which is preliminary data.</text>
</comment>
<dbReference type="RefSeq" id="WP_010750635.1">
    <property type="nucleotide sequence ID" value="NZ_BJWF01000018.1"/>
</dbReference>